<proteinExistence type="predicted"/>
<dbReference type="eggNOG" id="ENOG502RQ2X">
    <property type="taxonomic scope" value="Eukaryota"/>
</dbReference>
<protein>
    <submittedName>
        <fullName evidence="1">Goa1 protein</fullName>
    </submittedName>
</protein>
<evidence type="ECO:0000313" key="2">
    <source>
        <dbReference type="Proteomes" id="UP000005018"/>
    </source>
</evidence>
<dbReference type="GeneID" id="14541090"/>
<gene>
    <name evidence="1" type="ORF">CORT_0E04420</name>
</gene>
<dbReference type="RefSeq" id="XP_003870158.1">
    <property type="nucleotide sequence ID" value="XM_003870109.1"/>
</dbReference>
<dbReference type="Proteomes" id="UP000005018">
    <property type="component" value="Chromosome 5"/>
</dbReference>
<dbReference type="EMBL" id="HE681723">
    <property type="protein sequence ID" value="CCG24028.1"/>
    <property type="molecule type" value="Genomic_DNA"/>
</dbReference>
<dbReference type="OrthoDB" id="4025944at2759"/>
<keyword evidence="2" id="KW-1185">Reference proteome</keyword>
<accession>H8X799</accession>
<dbReference type="KEGG" id="cot:CORT_0E04420"/>
<evidence type="ECO:0000313" key="1">
    <source>
        <dbReference type="EMBL" id="CCG24028.1"/>
    </source>
</evidence>
<name>H8X799_CANO9</name>
<sequence>MALRIQLLKRPICLKTSKRTLFQSYTGLPRNSYIANKTYPLLVWNNLIPYQFKYLSGLGAGVLAFVNLHPQVWITLGPPIIIAGYYLNKRLKHDLYVRNSNQVVDGDRESVSGYPPTEIVKLLPYDETQLYNVQEEIDNEYESLRRQVVDVVGKRIIEYVTANPKLLQKDEILSSFVDNSQFNINISENEIESWVTSQVKLPESSAKDGDELIRFIKLSIPYYSEKTLKTRKRLGLISVYLLKLNDTDWAISLEISPLGWKAKSTWIRGISSVENMESELYKKFRNI</sequence>
<dbReference type="AlphaFoldDB" id="H8X799"/>
<organism evidence="1 2">
    <name type="scientific">Candida orthopsilosis (strain 90-125)</name>
    <name type="common">Yeast</name>
    <dbReference type="NCBI Taxonomy" id="1136231"/>
    <lineage>
        <taxon>Eukaryota</taxon>
        <taxon>Fungi</taxon>
        <taxon>Dikarya</taxon>
        <taxon>Ascomycota</taxon>
        <taxon>Saccharomycotina</taxon>
        <taxon>Pichiomycetes</taxon>
        <taxon>Debaryomycetaceae</taxon>
        <taxon>Candida/Lodderomyces clade</taxon>
        <taxon>Candida</taxon>
    </lineage>
</organism>
<reference evidence="1 2" key="1">
    <citation type="journal article" date="2012" name="PLoS ONE">
        <title>Sequence and analysis of the genome of the pathogenic yeast Candida orthopsilosis.</title>
        <authorList>
            <person name="Riccombeni A."/>
            <person name="Vidanes G."/>
            <person name="Proux-Wera E."/>
            <person name="Wolfe K.H."/>
            <person name="Butler G."/>
        </authorList>
    </citation>
    <scope>NUCLEOTIDE SEQUENCE [LARGE SCALE GENOMIC DNA]</scope>
    <source>
        <strain evidence="1 2">Co 90-125</strain>
    </source>
</reference>
<dbReference type="HOGENOM" id="CLU_075125_0_0_1"/>